<dbReference type="PANTHER" id="PTHR23429">
    <property type="entry name" value="GLUCOSE-6-PHOSPHATE 1-DEHYDROGENASE G6PD"/>
    <property type="match status" value="1"/>
</dbReference>
<feature type="binding site" evidence="7">
    <location>
        <position position="329"/>
    </location>
    <ligand>
        <name>substrate</name>
    </ligand>
</feature>
<accession>A0ABM8SAB6</accession>
<dbReference type="Gene3D" id="3.40.50.720">
    <property type="entry name" value="NAD(P)-binding Rossmann-like Domain"/>
    <property type="match status" value="1"/>
</dbReference>
<dbReference type="NCBIfam" id="TIGR00871">
    <property type="entry name" value="zwf"/>
    <property type="match status" value="1"/>
</dbReference>
<dbReference type="Gene3D" id="3.30.360.10">
    <property type="entry name" value="Dihydrodipicolinate Reductase, domain 2"/>
    <property type="match status" value="1"/>
</dbReference>
<evidence type="ECO:0000256" key="7">
    <source>
        <dbReference type="HAMAP-Rule" id="MF_00966"/>
    </source>
</evidence>
<feature type="binding site" evidence="7">
    <location>
        <position position="181"/>
    </location>
    <ligand>
        <name>substrate</name>
    </ligand>
</feature>
<dbReference type="InterPro" id="IPR019796">
    <property type="entry name" value="G6P_DH_AS"/>
</dbReference>
<evidence type="ECO:0000256" key="2">
    <source>
        <dbReference type="ARBA" id="ARBA00009975"/>
    </source>
</evidence>
<feature type="binding site" evidence="7">
    <location>
        <position position="185"/>
    </location>
    <ligand>
        <name>substrate</name>
    </ligand>
</feature>
<protein>
    <recommendedName>
        <fullName evidence="7">Glucose-6-phosphate 1-dehydrogenase</fullName>
        <shortName evidence="7">G6PD</shortName>
        <ecNumber evidence="7">1.1.1.49</ecNumber>
    </recommendedName>
</protein>
<dbReference type="PIRSF" id="PIRSF000110">
    <property type="entry name" value="G6PD"/>
    <property type="match status" value="1"/>
</dbReference>
<dbReference type="EMBL" id="CAJNBJ010000020">
    <property type="protein sequence ID" value="CAE6797354.1"/>
    <property type="molecule type" value="Genomic_DNA"/>
</dbReference>
<feature type="domain" description="Glucose-6-phosphate dehydrogenase C-terminal" evidence="9">
    <location>
        <begin position="193"/>
        <end position="462"/>
    </location>
</feature>
<comment type="function">
    <text evidence="7">Catalyzes the oxidation of glucose 6-phosphate to 6-phosphogluconolactone.</text>
</comment>
<feature type="binding site" evidence="7">
    <location>
        <position position="238"/>
    </location>
    <ligand>
        <name>substrate</name>
    </ligand>
</feature>
<dbReference type="Pfam" id="PF00479">
    <property type="entry name" value="G6PD_N"/>
    <property type="match status" value="1"/>
</dbReference>
<keyword evidence="3 7" id="KW-0313">Glucose metabolism</keyword>
<feature type="active site" description="Proton acceptor" evidence="7">
    <location>
        <position position="243"/>
    </location>
</feature>
<keyword evidence="4 7" id="KW-0521">NADP</keyword>
<evidence type="ECO:0000256" key="5">
    <source>
        <dbReference type="ARBA" id="ARBA00023002"/>
    </source>
</evidence>
<feature type="domain" description="Glucose-6-phosphate dehydrogenase NAD-binding" evidence="8">
    <location>
        <begin position="22"/>
        <end position="190"/>
    </location>
</feature>
<evidence type="ECO:0000256" key="4">
    <source>
        <dbReference type="ARBA" id="ARBA00022857"/>
    </source>
</evidence>
<comment type="catalytic activity">
    <reaction evidence="7">
        <text>D-glucose 6-phosphate + NADP(+) = 6-phospho-D-glucono-1,5-lactone + NADPH + H(+)</text>
        <dbReference type="Rhea" id="RHEA:15841"/>
        <dbReference type="ChEBI" id="CHEBI:15378"/>
        <dbReference type="ChEBI" id="CHEBI:57783"/>
        <dbReference type="ChEBI" id="CHEBI:57955"/>
        <dbReference type="ChEBI" id="CHEBI:58349"/>
        <dbReference type="ChEBI" id="CHEBI:61548"/>
        <dbReference type="EC" id="1.1.1.49"/>
    </reaction>
</comment>
<sequence>MQECDRFSLEETMTEPQADAIVLFGATGDLAFKKIFPALQAMIKRGHLTVPVIGVAKANRDLTQLRDRVRESLSRHGGGVDEAAFAKLVELLRYVDGDYREEETFVRLRQELGGALRPLYYLAIPPSMFPTVIEGLGKSGCSRGARVVVEKPFGRDLASAQALNRTLHTVFDESAIFRIDHYLGKESIQNLLYFRFANSFLEPIWNRTYVDSVQITMAEQFGVSGRGGFYEETGALRDVVQNHLLQVVANLAMEPPVSGAGEALRDERVKVFKRMRPLTGQTLVRGQFRGYRAEPGVASDSQVETFASLQVHLDSWRWEGVPFFVRAGKQLPVTATEVIVTLKRPPQNVFGETLNGPRNYVRFRLGPDRVAVAIGARAKIPGDKMLGDETELFVSHQRGDEMEAYERLIGDAMAGDPSLFARQDGVEASWRVVDPILRMLTPVYEYDPGTWGPYESHALIAPFGGWRSPKEHA</sequence>
<proteinExistence type="inferred from homology"/>
<dbReference type="InterPro" id="IPR022674">
    <property type="entry name" value="G6P_DH_NAD-bd"/>
</dbReference>
<dbReference type="Proteomes" id="UP000675880">
    <property type="component" value="Unassembled WGS sequence"/>
</dbReference>
<comment type="similarity">
    <text evidence="2 7">Belongs to the glucose-6-phosphate dehydrogenase family.</text>
</comment>
<dbReference type="InterPro" id="IPR036291">
    <property type="entry name" value="NAD(P)-bd_dom_sf"/>
</dbReference>
<comment type="caution">
    <text evidence="10">The sequence shown here is derived from an EMBL/GenBank/DDBJ whole genome shotgun (WGS) entry which is preliminary data.</text>
</comment>
<evidence type="ECO:0000256" key="3">
    <source>
        <dbReference type="ARBA" id="ARBA00022526"/>
    </source>
</evidence>
<dbReference type="SUPFAM" id="SSF51735">
    <property type="entry name" value="NAD(P)-binding Rossmann-fold domains"/>
    <property type="match status" value="1"/>
</dbReference>
<evidence type="ECO:0000256" key="6">
    <source>
        <dbReference type="ARBA" id="ARBA00023277"/>
    </source>
</evidence>
<dbReference type="InterPro" id="IPR001282">
    <property type="entry name" value="G6P_DH"/>
</dbReference>
<evidence type="ECO:0000313" key="11">
    <source>
        <dbReference type="Proteomes" id="UP000675880"/>
    </source>
</evidence>
<dbReference type="Pfam" id="PF02781">
    <property type="entry name" value="G6PD_C"/>
    <property type="match status" value="1"/>
</dbReference>
<keyword evidence="6 7" id="KW-0119">Carbohydrate metabolism</keyword>
<feature type="binding site" evidence="7">
    <location>
        <position position="151"/>
    </location>
    <ligand>
        <name>NADP(+)</name>
        <dbReference type="ChEBI" id="CHEBI:58349"/>
    </ligand>
</feature>
<dbReference type="SUPFAM" id="SSF55347">
    <property type="entry name" value="Glyceraldehyde-3-phosphate dehydrogenase-like, C-terminal domain"/>
    <property type="match status" value="1"/>
</dbReference>
<gene>
    <name evidence="7 10" type="primary">zwf</name>
    <name evidence="10" type="ORF">NSPZN2_70160</name>
</gene>
<keyword evidence="11" id="KW-1185">Reference proteome</keyword>
<evidence type="ECO:0000259" key="9">
    <source>
        <dbReference type="Pfam" id="PF02781"/>
    </source>
</evidence>
<evidence type="ECO:0000256" key="1">
    <source>
        <dbReference type="ARBA" id="ARBA00004937"/>
    </source>
</evidence>
<dbReference type="GO" id="GO:0004345">
    <property type="term" value="F:glucose-6-phosphate dehydrogenase activity"/>
    <property type="evidence" value="ECO:0007669"/>
    <property type="project" value="UniProtKB-EC"/>
</dbReference>
<dbReference type="HAMAP" id="MF_00966">
    <property type="entry name" value="G6PD"/>
    <property type="match status" value="1"/>
</dbReference>
<dbReference type="EC" id="1.1.1.49" evidence="7"/>
<comment type="pathway">
    <text evidence="1 7">Carbohydrate degradation; pentose phosphate pathway; D-ribulose 5-phosphate from D-glucose 6-phosphate (oxidative stage): step 1/3.</text>
</comment>
<evidence type="ECO:0000259" key="8">
    <source>
        <dbReference type="Pfam" id="PF00479"/>
    </source>
</evidence>
<dbReference type="PROSITE" id="PS00069">
    <property type="entry name" value="G6P_DEHYDROGENASE"/>
    <property type="match status" value="1"/>
</dbReference>
<feature type="binding site" evidence="7">
    <location>
        <position position="219"/>
    </location>
    <ligand>
        <name>substrate</name>
    </ligand>
</feature>
<comment type="caution">
    <text evidence="7">Lacks conserved residue(s) required for the propagation of feature annotation.</text>
</comment>
<dbReference type="InterPro" id="IPR022675">
    <property type="entry name" value="G6P_DH_C"/>
</dbReference>
<evidence type="ECO:0000313" key="10">
    <source>
        <dbReference type="EMBL" id="CAE6797354.1"/>
    </source>
</evidence>
<keyword evidence="5 7" id="KW-0560">Oxidoreductase</keyword>
<dbReference type="PANTHER" id="PTHR23429:SF0">
    <property type="entry name" value="GLUCOSE-6-PHOSPHATE 1-DEHYDROGENASE"/>
    <property type="match status" value="1"/>
</dbReference>
<name>A0ABM8SAB6_9BACT</name>
<organism evidence="10 11">
    <name type="scientific">Nitrospira defluvii</name>
    <dbReference type="NCBI Taxonomy" id="330214"/>
    <lineage>
        <taxon>Bacteria</taxon>
        <taxon>Pseudomonadati</taxon>
        <taxon>Nitrospirota</taxon>
        <taxon>Nitrospiria</taxon>
        <taxon>Nitrospirales</taxon>
        <taxon>Nitrospiraceae</taxon>
        <taxon>Nitrospira</taxon>
    </lineage>
</organism>
<reference evidence="10 11" key="1">
    <citation type="submission" date="2021-02" db="EMBL/GenBank/DDBJ databases">
        <authorList>
            <person name="Han P."/>
        </authorList>
    </citation>
    <scope>NUCLEOTIDE SEQUENCE [LARGE SCALE GENOMIC DNA]</scope>
    <source>
        <strain evidence="10">Candidatus Nitrospira sp. ZN2</strain>
    </source>
</reference>
<dbReference type="PRINTS" id="PR00079">
    <property type="entry name" value="G6PDHDRGNASE"/>
</dbReference>